<evidence type="ECO:0000256" key="2">
    <source>
        <dbReference type="ARBA" id="ARBA00022723"/>
    </source>
</evidence>
<dbReference type="PANTHER" id="PTHR47338">
    <property type="entry name" value="ZN(II)2CYS6 TRANSCRIPTION FACTOR (EUROFUNG)-RELATED"/>
    <property type="match status" value="1"/>
</dbReference>
<dbReference type="InterPro" id="IPR036864">
    <property type="entry name" value="Zn2-C6_fun-type_DNA-bd_sf"/>
</dbReference>
<evidence type="ECO:0000313" key="12">
    <source>
        <dbReference type="Proteomes" id="UP000327013"/>
    </source>
</evidence>
<keyword evidence="7" id="KW-0539">Nucleus</keyword>
<dbReference type="CDD" id="cd00067">
    <property type="entry name" value="GAL4"/>
    <property type="match status" value="1"/>
</dbReference>
<evidence type="ECO:0000256" key="4">
    <source>
        <dbReference type="ARBA" id="ARBA00022833"/>
    </source>
</evidence>
<dbReference type="Proteomes" id="UP000327013">
    <property type="component" value="Unassembled WGS sequence"/>
</dbReference>
<feature type="region of interest" description="Disordered" evidence="9">
    <location>
        <begin position="280"/>
        <end position="360"/>
    </location>
</feature>
<feature type="compositionally biased region" description="Low complexity" evidence="9">
    <location>
        <begin position="463"/>
        <end position="479"/>
    </location>
</feature>
<dbReference type="Gene3D" id="4.10.1000.10">
    <property type="entry name" value="Zinc finger, CCCH-type"/>
    <property type="match status" value="1"/>
</dbReference>
<dbReference type="PROSITE" id="PS50103">
    <property type="entry name" value="ZF_C3H1"/>
    <property type="match status" value="1"/>
</dbReference>
<proteinExistence type="predicted"/>
<dbReference type="InterPro" id="IPR050815">
    <property type="entry name" value="TF_fung"/>
</dbReference>
<dbReference type="InterPro" id="IPR007219">
    <property type="entry name" value="XnlR_reg_dom"/>
</dbReference>
<name>A0A5N6KUG0_9ROSI</name>
<dbReference type="OrthoDB" id="5284003at2759"/>
<feature type="region of interest" description="Disordered" evidence="9">
    <location>
        <begin position="247"/>
        <end position="266"/>
    </location>
</feature>
<feature type="region of interest" description="Disordered" evidence="9">
    <location>
        <begin position="369"/>
        <end position="388"/>
    </location>
</feature>
<keyword evidence="12" id="KW-1185">Reference proteome</keyword>
<dbReference type="GO" id="GO:0000981">
    <property type="term" value="F:DNA-binding transcription factor activity, RNA polymerase II-specific"/>
    <property type="evidence" value="ECO:0007669"/>
    <property type="project" value="InterPro"/>
</dbReference>
<feature type="region of interest" description="Disordered" evidence="9">
    <location>
        <begin position="1"/>
        <end position="72"/>
    </location>
</feature>
<evidence type="ECO:0000256" key="3">
    <source>
        <dbReference type="ARBA" id="ARBA00022771"/>
    </source>
</evidence>
<feature type="compositionally biased region" description="Low complexity" evidence="9">
    <location>
        <begin position="191"/>
        <end position="204"/>
    </location>
</feature>
<dbReference type="InterPro" id="IPR000571">
    <property type="entry name" value="Znf_CCCH"/>
</dbReference>
<evidence type="ECO:0000256" key="1">
    <source>
        <dbReference type="ARBA" id="ARBA00004123"/>
    </source>
</evidence>
<reference evidence="11 12" key="1">
    <citation type="submission" date="2019-06" db="EMBL/GenBank/DDBJ databases">
        <title>A chromosomal-level reference genome of Carpinus fangiana (Coryloideae, Betulaceae).</title>
        <authorList>
            <person name="Yang X."/>
            <person name="Wang Z."/>
            <person name="Zhang L."/>
            <person name="Hao G."/>
            <person name="Liu J."/>
            <person name="Yang Y."/>
        </authorList>
    </citation>
    <scope>NUCLEOTIDE SEQUENCE [LARGE SCALE GENOMIC DNA]</scope>
    <source>
        <strain evidence="11">Cfa_2016G</strain>
        <tissue evidence="11">Leaf</tissue>
    </source>
</reference>
<evidence type="ECO:0000313" key="11">
    <source>
        <dbReference type="EMBL" id="KAB8346140.1"/>
    </source>
</evidence>
<dbReference type="InterPro" id="IPR036855">
    <property type="entry name" value="Znf_CCCH_sf"/>
</dbReference>
<dbReference type="CDD" id="cd12148">
    <property type="entry name" value="fungal_TF_MHR"/>
    <property type="match status" value="1"/>
</dbReference>
<protein>
    <recommendedName>
        <fullName evidence="10">C3H1-type domain-containing protein</fullName>
    </recommendedName>
</protein>
<keyword evidence="6" id="KW-0804">Transcription</keyword>
<dbReference type="EMBL" id="VIBQ01000013">
    <property type="protein sequence ID" value="KAB8346140.1"/>
    <property type="molecule type" value="Genomic_DNA"/>
</dbReference>
<gene>
    <name evidence="11" type="ORF">FH972_023186</name>
</gene>
<feature type="region of interest" description="Disordered" evidence="9">
    <location>
        <begin position="559"/>
        <end position="583"/>
    </location>
</feature>
<dbReference type="SUPFAM" id="SSF90229">
    <property type="entry name" value="CCCH zinc finger"/>
    <property type="match status" value="1"/>
</dbReference>
<comment type="subcellular location">
    <subcellularLocation>
        <location evidence="1">Nucleus</location>
    </subcellularLocation>
</comment>
<feature type="region of interest" description="Disordered" evidence="9">
    <location>
        <begin position="128"/>
        <end position="151"/>
    </location>
</feature>
<dbReference type="Gene3D" id="4.10.240.10">
    <property type="entry name" value="Zn(2)-C6 fungal-type DNA-binding domain"/>
    <property type="match status" value="1"/>
</dbReference>
<accession>A0A5N6KUG0</accession>
<keyword evidence="3 8" id="KW-0863">Zinc-finger</keyword>
<dbReference type="AlphaFoldDB" id="A0A5N6KUG0"/>
<evidence type="ECO:0000256" key="8">
    <source>
        <dbReference type="PROSITE-ProRule" id="PRU00723"/>
    </source>
</evidence>
<dbReference type="GO" id="GO:0005634">
    <property type="term" value="C:nucleus"/>
    <property type="evidence" value="ECO:0007669"/>
    <property type="project" value="UniProtKB-SubCell"/>
</dbReference>
<feature type="region of interest" description="Disordered" evidence="9">
    <location>
        <begin position="182"/>
        <end position="217"/>
    </location>
</feature>
<evidence type="ECO:0000256" key="6">
    <source>
        <dbReference type="ARBA" id="ARBA00023163"/>
    </source>
</evidence>
<dbReference type="InterPro" id="IPR001138">
    <property type="entry name" value="Zn2Cys6_DnaBD"/>
</dbReference>
<dbReference type="GO" id="GO:0008270">
    <property type="term" value="F:zinc ion binding"/>
    <property type="evidence" value="ECO:0007669"/>
    <property type="project" value="UniProtKB-KW"/>
</dbReference>
<feature type="compositionally biased region" description="Polar residues" evidence="9">
    <location>
        <begin position="280"/>
        <end position="298"/>
    </location>
</feature>
<keyword evidence="2 8" id="KW-0479">Metal-binding</keyword>
<evidence type="ECO:0000256" key="7">
    <source>
        <dbReference type="ARBA" id="ARBA00023242"/>
    </source>
</evidence>
<dbReference type="PANTHER" id="PTHR47338:SF5">
    <property type="entry name" value="ZN(II)2CYS6 TRANSCRIPTION FACTOR (EUROFUNG)"/>
    <property type="match status" value="1"/>
</dbReference>
<feature type="compositionally biased region" description="Low complexity" evidence="9">
    <location>
        <begin position="55"/>
        <end position="69"/>
    </location>
</feature>
<feature type="region of interest" description="Disordered" evidence="9">
    <location>
        <begin position="394"/>
        <end position="509"/>
    </location>
</feature>
<feature type="compositionally biased region" description="Polar residues" evidence="9">
    <location>
        <begin position="398"/>
        <end position="407"/>
    </location>
</feature>
<feature type="compositionally biased region" description="Basic and acidic residues" evidence="9">
    <location>
        <begin position="491"/>
        <end position="500"/>
    </location>
</feature>
<dbReference type="Pfam" id="PF04082">
    <property type="entry name" value="Fungal_trans"/>
    <property type="match status" value="1"/>
</dbReference>
<comment type="caution">
    <text evidence="11">The sequence shown here is derived from an EMBL/GenBank/DDBJ whole genome shotgun (WGS) entry which is preliminary data.</text>
</comment>
<evidence type="ECO:0000256" key="9">
    <source>
        <dbReference type="SAM" id="MobiDB-lite"/>
    </source>
</evidence>
<evidence type="ECO:0000259" key="10">
    <source>
        <dbReference type="PROSITE" id="PS50103"/>
    </source>
</evidence>
<dbReference type="Pfam" id="PF00642">
    <property type="entry name" value="zf-CCCH"/>
    <property type="match status" value="1"/>
</dbReference>
<sequence length="1156" mass="126869">MDPVQHFEGPSSPPRALHGHTTSMSDIRAQPGNGPMPVPNRPPGIKGGPFSAHTRNASSSAGANGLARSPPNKNTTHVPCKFFRQGNCQAGAACPFDHSMEPEPPCKYFMKACLSNLFADVCQPPGGYNQGSQGPRNQGFYPGHPMDQMQGQGMNAAQQNFAHQFPTQDESYSAQFRARQGDQGLDPAYGSPPGSNFGSPPNESRLAPTSPPLNGLSALDAPFPASFDSTSISLVAQHHKKFGESVPTSFGWGPLSSTSPTTSTANQQAFGNLNSLARGQQESRNQQYGSSPPTQQFAMSPHLGPADTQPRRILHSERRTAPQHISAKGSDSLGSRPTLSGFGSPPDSKVGSPSHNSPSRYGALFARQRKEEHEAPNASPFGHVGSPLRNASFGSKAVESTSPSIGTISRPPRSGDASPYVSSPPRAGGIGLISEQLRKTRIGPNARPEADDASGNLRPLANSFRSISGSSTGSLAGIGRVDRTISSSSVGRERIDEEPPRPPCSSRNEIENMSNIRGYVIKCDESGPPCKACKALDIPCTFKRPTRRRGPPNRLAEAIKRQRVEQQTLSPPPVSSKAPSSPASALSAESIGPLDLVSLLVDDFFTYIHPLQPFPHEPWFRTAFNQRRDASDQQFLALLGAMIGALVAAYPRRPRRHLKHLGYLYLFPNAYTLIGRCQSVISEARGLSYLERSDIGVYDAAIAYFQLSIQASSYDMFRGNLYLGECFNILRCLGSHHEQTSEERKVDFIEQQMARRVWWTVFVTVRSSRTFGFALADLFLPSETPGQPHPPLPLEIDDRFIYPDHVEPQPHGVLSRMAGFNTNCRIYMTYDPLVATELSYGISHVFDWNMQRSVLQSCCDAVKNILQDASGRFAIWSGPPSTSPSDSTNSTNFKREHTPELSILPEGFADEQERRQICYEVQKANVHASMLTSRSYFTEKYWNLIEIQGRVSNENTPQGSPTMNECHSEIRQERESIAEDLLTVLSSIRPVHMEPNAVSFSMKIRQIASTLLPDSSDGIAHTNSRSAYYLQAFLELLSDLDRSGVVRKSAGAEDDDAEEDLRKWADLRECQRKYAEKGGILSDRPGGEVKCAVGADGDESGDGRAGEEVGGQSIEFLRWVWLALPYWKIDPWWEVRFDGLEAFNAIEEYRLQNTKD</sequence>
<organism evidence="11 12">
    <name type="scientific">Carpinus fangiana</name>
    <dbReference type="NCBI Taxonomy" id="176857"/>
    <lineage>
        <taxon>Eukaryota</taxon>
        <taxon>Viridiplantae</taxon>
        <taxon>Streptophyta</taxon>
        <taxon>Embryophyta</taxon>
        <taxon>Tracheophyta</taxon>
        <taxon>Spermatophyta</taxon>
        <taxon>Magnoliopsida</taxon>
        <taxon>eudicotyledons</taxon>
        <taxon>Gunneridae</taxon>
        <taxon>Pentapetalae</taxon>
        <taxon>rosids</taxon>
        <taxon>fabids</taxon>
        <taxon>Fagales</taxon>
        <taxon>Betulaceae</taxon>
        <taxon>Carpinus</taxon>
    </lineage>
</organism>
<dbReference type="SMART" id="SM00356">
    <property type="entry name" value="ZnF_C3H1"/>
    <property type="match status" value="1"/>
</dbReference>
<feature type="zinc finger region" description="C3H1-type" evidence="8">
    <location>
        <begin position="74"/>
        <end position="101"/>
    </location>
</feature>
<evidence type="ECO:0000256" key="5">
    <source>
        <dbReference type="ARBA" id="ARBA00023015"/>
    </source>
</evidence>
<dbReference type="GO" id="GO:0003677">
    <property type="term" value="F:DNA binding"/>
    <property type="evidence" value="ECO:0007669"/>
    <property type="project" value="InterPro"/>
</dbReference>
<feature type="domain" description="C3H1-type" evidence="10">
    <location>
        <begin position="74"/>
        <end position="101"/>
    </location>
</feature>
<dbReference type="GO" id="GO:0006351">
    <property type="term" value="P:DNA-templated transcription"/>
    <property type="evidence" value="ECO:0007669"/>
    <property type="project" value="InterPro"/>
</dbReference>
<keyword evidence="4 8" id="KW-0862">Zinc</keyword>
<keyword evidence="5" id="KW-0805">Transcription regulation</keyword>